<protein>
    <submittedName>
        <fullName evidence="2">Alcohol dehydrogenase</fullName>
        <ecNumber evidence="2">1.1.1.1</ecNumber>
    </submittedName>
</protein>
<dbReference type="Gene3D" id="3.40.50.720">
    <property type="entry name" value="NAD(P)-binding Rossmann-like Domain"/>
    <property type="match status" value="1"/>
</dbReference>
<dbReference type="PANTHER" id="PTHR45033:SF2">
    <property type="entry name" value="ZINC-TYPE ALCOHOL DEHYDROGENASE-LIKE PROTEIN C1773.06C"/>
    <property type="match status" value="1"/>
</dbReference>
<dbReference type="GO" id="GO:0004022">
    <property type="term" value="F:alcohol dehydrogenase (NAD+) activity"/>
    <property type="evidence" value="ECO:0007669"/>
    <property type="project" value="UniProtKB-EC"/>
</dbReference>
<dbReference type="SMART" id="SM00829">
    <property type="entry name" value="PKS_ER"/>
    <property type="match status" value="1"/>
</dbReference>
<dbReference type="SUPFAM" id="SSF51735">
    <property type="entry name" value="NAD(P)-binding Rossmann-fold domains"/>
    <property type="match status" value="1"/>
</dbReference>
<dbReference type="PANTHER" id="PTHR45033">
    <property type="match status" value="1"/>
</dbReference>
<dbReference type="Proteomes" id="UP000244924">
    <property type="component" value="Unassembled WGS sequence"/>
</dbReference>
<reference evidence="2 3" key="1">
    <citation type="submission" date="2018-03" db="EMBL/GenBank/DDBJ databases">
        <authorList>
            <person name="Keele B.F."/>
        </authorList>
    </citation>
    <scope>NUCLEOTIDE SEQUENCE [LARGE SCALE GENOMIC DNA]</scope>
    <source>
        <strain evidence="2 3">CECT 8626</strain>
    </source>
</reference>
<proteinExistence type="predicted"/>
<dbReference type="Pfam" id="PF08240">
    <property type="entry name" value="ADH_N"/>
    <property type="match status" value="1"/>
</dbReference>
<dbReference type="InterPro" id="IPR011032">
    <property type="entry name" value="GroES-like_sf"/>
</dbReference>
<keyword evidence="2" id="KW-0560">Oxidoreductase</keyword>
<evidence type="ECO:0000259" key="1">
    <source>
        <dbReference type="SMART" id="SM00829"/>
    </source>
</evidence>
<sequence length="339" mass="35497">MSQDMKVIEATEFALEGLQESRRPIPTAGPGEILVKVKAASLNYRDIAVMSGTYLPGLQLPYVPVSDCAGAVVAVGDGVTRFATGDRVIPCYIQGWQNGDLTQKQRKEQTLGAPLDGVLQEYIVVPAENAVPTPAILTDEEAATLPIAALTAWHCLQSGGVAPGKKVLVQGSGGVALFALQFAKALGATVVALTSSSGKADFLTGLGADHVINYRDVPEWAGAVREATGGTGVDIIVETTGTSMPQSLNACAFGGFIGVIGFVGGYETSLDIRQLIGPKIRLEGIVVGSRAMMEDMIQAIEQHALHPVIAERFSWLSIVDAFDALKAGDKPGKIVLQVA</sequence>
<dbReference type="InterPro" id="IPR013154">
    <property type="entry name" value="ADH-like_N"/>
</dbReference>
<dbReference type="EC" id="1.1.1.1" evidence="2"/>
<name>A0A2R8BKW8_9RHOB</name>
<dbReference type="AlphaFoldDB" id="A0A2R8BKW8"/>
<keyword evidence="3" id="KW-1185">Reference proteome</keyword>
<dbReference type="InterPro" id="IPR052711">
    <property type="entry name" value="Zinc_ADH-like"/>
</dbReference>
<evidence type="ECO:0000313" key="2">
    <source>
        <dbReference type="EMBL" id="SPH23963.1"/>
    </source>
</evidence>
<dbReference type="InterPro" id="IPR013149">
    <property type="entry name" value="ADH-like_C"/>
</dbReference>
<dbReference type="Pfam" id="PF00107">
    <property type="entry name" value="ADH_zinc_N"/>
    <property type="match status" value="1"/>
</dbReference>
<evidence type="ECO:0000313" key="3">
    <source>
        <dbReference type="Proteomes" id="UP000244924"/>
    </source>
</evidence>
<dbReference type="RefSeq" id="WP_219929204.1">
    <property type="nucleotide sequence ID" value="NZ_OMOQ01000002.1"/>
</dbReference>
<dbReference type="SUPFAM" id="SSF50129">
    <property type="entry name" value="GroES-like"/>
    <property type="match status" value="1"/>
</dbReference>
<feature type="domain" description="Enoyl reductase (ER)" evidence="1">
    <location>
        <begin position="13"/>
        <end position="336"/>
    </location>
</feature>
<dbReference type="InterPro" id="IPR036291">
    <property type="entry name" value="NAD(P)-bd_dom_sf"/>
</dbReference>
<organism evidence="2 3">
    <name type="scientific">Albidovulum aquaemixtae</name>
    <dbReference type="NCBI Taxonomy" id="1542388"/>
    <lineage>
        <taxon>Bacteria</taxon>
        <taxon>Pseudomonadati</taxon>
        <taxon>Pseudomonadota</taxon>
        <taxon>Alphaproteobacteria</taxon>
        <taxon>Rhodobacterales</taxon>
        <taxon>Paracoccaceae</taxon>
        <taxon>Albidovulum</taxon>
    </lineage>
</organism>
<accession>A0A2R8BKW8</accession>
<dbReference type="CDD" id="cd08276">
    <property type="entry name" value="MDR7"/>
    <property type="match status" value="1"/>
</dbReference>
<dbReference type="Gene3D" id="3.90.180.10">
    <property type="entry name" value="Medium-chain alcohol dehydrogenases, catalytic domain"/>
    <property type="match status" value="1"/>
</dbReference>
<dbReference type="EMBL" id="OMOQ01000002">
    <property type="protein sequence ID" value="SPH23963.1"/>
    <property type="molecule type" value="Genomic_DNA"/>
</dbReference>
<dbReference type="InterPro" id="IPR020843">
    <property type="entry name" value="ER"/>
</dbReference>
<gene>
    <name evidence="2" type="primary">adhT</name>
    <name evidence="2" type="ORF">DEA8626_03040</name>
</gene>